<evidence type="ECO:0000259" key="5">
    <source>
        <dbReference type="Pfam" id="PF00389"/>
    </source>
</evidence>
<evidence type="ECO:0000256" key="2">
    <source>
        <dbReference type="ARBA" id="ARBA00023002"/>
    </source>
</evidence>
<name>A0A926HXI4_9FIRM</name>
<keyword evidence="3" id="KW-0520">NAD</keyword>
<keyword evidence="2 4" id="KW-0560">Oxidoreductase</keyword>
<dbReference type="SUPFAM" id="SSF52283">
    <property type="entry name" value="Formate/glycerate dehydrogenase catalytic domain-like"/>
    <property type="match status" value="1"/>
</dbReference>
<dbReference type="InterPro" id="IPR050418">
    <property type="entry name" value="D-iso_2-hydroxyacid_DH_PdxB"/>
</dbReference>
<evidence type="ECO:0000256" key="3">
    <source>
        <dbReference type="ARBA" id="ARBA00023027"/>
    </source>
</evidence>
<evidence type="ECO:0000313" key="7">
    <source>
        <dbReference type="EMBL" id="MBC8539403.1"/>
    </source>
</evidence>
<dbReference type="AlphaFoldDB" id="A0A926HXI4"/>
<feature type="domain" description="D-isomer specific 2-hydroxyacid dehydrogenase NAD-binding" evidence="6">
    <location>
        <begin position="106"/>
        <end position="284"/>
    </location>
</feature>
<comment type="caution">
    <text evidence="7">The sequence shown here is derived from an EMBL/GenBank/DDBJ whole genome shotgun (WGS) entry which is preliminary data.</text>
</comment>
<dbReference type="PANTHER" id="PTHR43761">
    <property type="entry name" value="D-ISOMER SPECIFIC 2-HYDROXYACID DEHYDROGENASE FAMILY PROTEIN (AFU_ORTHOLOGUE AFUA_1G13630)"/>
    <property type="match status" value="1"/>
</dbReference>
<dbReference type="InterPro" id="IPR006139">
    <property type="entry name" value="D-isomer_2_OHA_DH_cat_dom"/>
</dbReference>
<dbReference type="Gene3D" id="3.40.50.720">
    <property type="entry name" value="NAD(P)-binding Rossmann-like Domain"/>
    <property type="match status" value="2"/>
</dbReference>
<dbReference type="Proteomes" id="UP000611762">
    <property type="component" value="Unassembled WGS sequence"/>
</dbReference>
<dbReference type="PROSITE" id="PS00670">
    <property type="entry name" value="D_2_HYDROXYACID_DH_2"/>
    <property type="match status" value="1"/>
</dbReference>
<reference evidence="7" key="1">
    <citation type="submission" date="2020-08" db="EMBL/GenBank/DDBJ databases">
        <title>Genome public.</title>
        <authorList>
            <person name="Liu C."/>
            <person name="Sun Q."/>
        </authorList>
    </citation>
    <scope>NUCLEOTIDE SEQUENCE</scope>
    <source>
        <strain evidence="7">H8</strain>
    </source>
</reference>
<dbReference type="GO" id="GO:0050578">
    <property type="term" value="F:(2R)-2-hydroxyacid dehydrogenase (NADP+) activity"/>
    <property type="evidence" value="ECO:0007669"/>
    <property type="project" value="UniProtKB-EC"/>
</dbReference>
<dbReference type="Pfam" id="PF00389">
    <property type="entry name" value="2-Hacid_dh"/>
    <property type="match status" value="1"/>
</dbReference>
<dbReference type="PANTHER" id="PTHR43761:SF1">
    <property type="entry name" value="D-ISOMER SPECIFIC 2-HYDROXYACID DEHYDROGENASE CATALYTIC DOMAIN-CONTAINING PROTEIN-RELATED"/>
    <property type="match status" value="1"/>
</dbReference>
<dbReference type="EMBL" id="JACRSU010000001">
    <property type="protein sequence ID" value="MBC8539403.1"/>
    <property type="molecule type" value="Genomic_DNA"/>
</dbReference>
<protein>
    <submittedName>
        <fullName evidence="7">Hydroxyacid dehydrogenase</fullName>
        <ecNumber evidence="7">1.1.1.272</ecNumber>
    </submittedName>
</protein>
<evidence type="ECO:0000256" key="4">
    <source>
        <dbReference type="RuleBase" id="RU003719"/>
    </source>
</evidence>
<dbReference type="EC" id="1.1.1.272" evidence="7"/>
<dbReference type="InterPro" id="IPR036291">
    <property type="entry name" value="NAD(P)-bd_dom_sf"/>
</dbReference>
<accession>A0A926HXI4</accession>
<dbReference type="GO" id="GO:0051287">
    <property type="term" value="F:NAD binding"/>
    <property type="evidence" value="ECO:0007669"/>
    <property type="project" value="InterPro"/>
</dbReference>
<dbReference type="Pfam" id="PF02826">
    <property type="entry name" value="2-Hacid_dh_C"/>
    <property type="match status" value="1"/>
</dbReference>
<organism evidence="7 8">
    <name type="scientific">Congzhengia minquanensis</name>
    <dbReference type="NCBI Taxonomy" id="2763657"/>
    <lineage>
        <taxon>Bacteria</taxon>
        <taxon>Bacillati</taxon>
        <taxon>Bacillota</taxon>
        <taxon>Clostridia</taxon>
        <taxon>Eubacteriales</taxon>
        <taxon>Oscillospiraceae</taxon>
        <taxon>Congzhengia</taxon>
    </lineage>
</organism>
<evidence type="ECO:0000256" key="1">
    <source>
        <dbReference type="ARBA" id="ARBA00005854"/>
    </source>
</evidence>
<dbReference type="InterPro" id="IPR006140">
    <property type="entry name" value="D-isomer_DH_NAD-bd"/>
</dbReference>
<gene>
    <name evidence="7" type="ORF">H8698_00215</name>
</gene>
<evidence type="ECO:0000259" key="6">
    <source>
        <dbReference type="Pfam" id="PF02826"/>
    </source>
</evidence>
<keyword evidence="8" id="KW-1185">Reference proteome</keyword>
<sequence length="315" mass="34635">MKLTLLDAETLGGDLNFDLLKEFGDIVVFQNTLPHEVAEHIADSNVIIINKIKINEQNLKNAHDLKLICVAATGYDNIDLAYCKAHGIAVCNVVGYSTHSVAQVTLAMALSLYTHLPEYSAFVDCGQYSKSGVANRLTPVYHELFGKVWGVIGLGNIGKQVARTAEAMGCRVIGFRRTPDEDYPCCALDYLLQNADIISVHLPLSKETRGLINEERIASMKRNAIFINVSRGAIADETALAKAILDKKIGGLGIDVYSAEPFPENHPYTALLDLPNVCLTPHMAWGALEARQRCLNEIVLNIKAFYSGEHRNRLV</sequence>
<dbReference type="SUPFAM" id="SSF51735">
    <property type="entry name" value="NAD(P)-binding Rossmann-fold domains"/>
    <property type="match status" value="1"/>
</dbReference>
<proteinExistence type="inferred from homology"/>
<dbReference type="RefSeq" id="WP_249310494.1">
    <property type="nucleotide sequence ID" value="NZ_JACRSU010000001.1"/>
</dbReference>
<comment type="similarity">
    <text evidence="1 4">Belongs to the D-isomer specific 2-hydroxyacid dehydrogenase family.</text>
</comment>
<feature type="domain" description="D-isomer specific 2-hydroxyacid dehydrogenase catalytic" evidence="5">
    <location>
        <begin position="18"/>
        <end position="312"/>
    </location>
</feature>
<dbReference type="InterPro" id="IPR029753">
    <property type="entry name" value="D-isomer_DH_CS"/>
</dbReference>
<evidence type="ECO:0000313" key="8">
    <source>
        <dbReference type="Proteomes" id="UP000611762"/>
    </source>
</evidence>